<keyword evidence="7" id="KW-0653">Protein transport</keyword>
<dbReference type="EMBL" id="CP018191">
    <property type="protein sequence ID" value="APH55078.1"/>
    <property type="molecule type" value="Genomic_DNA"/>
</dbReference>
<keyword evidence="4" id="KW-1134">Transmembrane beta strand</keyword>
<sequence length="798" mass="83580">MNQWRFPDGLHEPAPEVTAGIFMTRTDQRFYSRALPLSATISMQAFCLCLPLLLASCGKDEPLQLESLAPLSHDAGIAARQVNTTLAPSLPPKGQVSYGRVPVQSDSASASHMAEAGGNNITLNFTDTDIRDVSAQILGGLLKVNYTIDPSVHGTATFHTSQPLSATALLPTLQVLLNQNGATVVQTEGLYRVLPIGAAAGITASAGQNGEAVLNGGATIVPLRYASAEQLAKTLQPYAQNGTKIAADAGRNAAVVSGDPQAREVMIGLIQAFDVDMLAGQSFALFPADAGGAKEYAQALQTAASSQQGGALAGVVRILPMDRINAVLAVARSARQIEDLRRIDTMVGQRRRQSTRSWHVYYLQNGRSNDVAYVLQQAFTPGRVTAQPTPRNTTRPAGQSQSSAAQGGIGGLNGGGTGGTSSLTSSGNGGLPQAGSNTGDASQSSNPLLGPLTGAGGGSAGSMDDAGTDPNALRIVPNMQNNAVLIFATESEYGPIETMLRKIDILPLQVRIDAIIAEVALNDTLRYGTQFFFREGGLNSAMQTAAATAATASTGGLLAAAIPGFSNGFLLTGSSSSQLAMTLLQSVTKVQVLSSPELMVLDNEPARLQVGALVPYLTAQSQATIGQSAIINAVSYQQTGVILNVTPRVNNSGLVTLDISQEVSDVDTSINTNGISSPAFQQRSVQSRVVVQDGQTIGLAGLIRDNNSRANGGVPFLKDVPVLGSVFGQQNNNRSRTELLILVTPHVIHDQRDARALTEDLRQNLRDAALVPQELNHLRPTGSADPNRHVRRSLGLER</sequence>
<dbReference type="Proteomes" id="UP000182373">
    <property type="component" value="Chromosome"/>
</dbReference>
<evidence type="ECO:0000256" key="11">
    <source>
        <dbReference type="SAM" id="MobiDB-lite"/>
    </source>
</evidence>
<keyword evidence="9" id="KW-0998">Cell outer membrane</keyword>
<evidence type="ECO:0000256" key="6">
    <source>
        <dbReference type="ARBA" id="ARBA00022729"/>
    </source>
</evidence>
<feature type="domain" description="Type II/III secretion system secretin-like" evidence="12">
    <location>
        <begin position="584"/>
        <end position="748"/>
    </location>
</feature>
<evidence type="ECO:0000256" key="7">
    <source>
        <dbReference type="ARBA" id="ARBA00022927"/>
    </source>
</evidence>
<dbReference type="Pfam" id="PF00263">
    <property type="entry name" value="Secretin"/>
    <property type="match status" value="1"/>
</dbReference>
<dbReference type="Gene3D" id="3.30.1370.120">
    <property type="match status" value="2"/>
</dbReference>
<dbReference type="GO" id="GO:0009279">
    <property type="term" value="C:cell outer membrane"/>
    <property type="evidence" value="ECO:0007669"/>
    <property type="project" value="UniProtKB-SubCell"/>
</dbReference>
<feature type="compositionally biased region" description="Polar residues" evidence="11">
    <location>
        <begin position="434"/>
        <end position="446"/>
    </location>
</feature>
<keyword evidence="3 10" id="KW-0813">Transport</keyword>
<organism evidence="15 16">
    <name type="scientific">Granulibacter bethesdensis</name>
    <dbReference type="NCBI Taxonomy" id="364410"/>
    <lineage>
        <taxon>Bacteria</taxon>
        <taxon>Pseudomonadati</taxon>
        <taxon>Pseudomonadota</taxon>
        <taxon>Alphaproteobacteria</taxon>
        <taxon>Acetobacterales</taxon>
        <taxon>Acetobacteraceae</taxon>
        <taxon>Granulibacter</taxon>
    </lineage>
</organism>
<dbReference type="InterPro" id="IPR050810">
    <property type="entry name" value="Bact_Secretion_Sys_Channel"/>
</dbReference>
<dbReference type="InterPro" id="IPR001775">
    <property type="entry name" value="GspD/PilQ"/>
</dbReference>
<dbReference type="PANTHER" id="PTHR30332">
    <property type="entry name" value="PROBABLE GENERAL SECRETION PATHWAY PROTEIN D"/>
    <property type="match status" value="1"/>
</dbReference>
<evidence type="ECO:0000256" key="2">
    <source>
        <dbReference type="ARBA" id="ARBA00006980"/>
    </source>
</evidence>
<evidence type="ECO:0000259" key="14">
    <source>
        <dbReference type="Pfam" id="PF21305"/>
    </source>
</evidence>
<feature type="region of interest" description="Disordered" evidence="11">
    <location>
        <begin position="382"/>
        <end position="473"/>
    </location>
</feature>
<dbReference type="Pfam" id="PF03958">
    <property type="entry name" value="Secretin_N"/>
    <property type="match status" value="1"/>
</dbReference>
<feature type="compositionally biased region" description="Low complexity" evidence="11">
    <location>
        <begin position="397"/>
        <end position="406"/>
    </location>
</feature>
<dbReference type="InterPro" id="IPR005644">
    <property type="entry name" value="NolW-like"/>
</dbReference>
<evidence type="ECO:0000256" key="8">
    <source>
        <dbReference type="ARBA" id="ARBA00023136"/>
    </source>
</evidence>
<name>A0AAC9KCY3_9PROT</name>
<feature type="domain" description="NolW-like" evidence="13">
    <location>
        <begin position="220"/>
        <end position="276"/>
    </location>
</feature>
<evidence type="ECO:0000256" key="9">
    <source>
        <dbReference type="ARBA" id="ARBA00023237"/>
    </source>
</evidence>
<dbReference type="PANTHER" id="PTHR30332:SF25">
    <property type="entry name" value="SECRETIN XPSD"/>
    <property type="match status" value="1"/>
</dbReference>
<keyword evidence="5" id="KW-0812">Transmembrane</keyword>
<feature type="domain" description="GspD-like N0" evidence="14">
    <location>
        <begin position="123"/>
        <end position="193"/>
    </location>
</feature>
<dbReference type="InterPro" id="IPR004846">
    <property type="entry name" value="T2SS/T3SS_dom"/>
</dbReference>
<dbReference type="NCBIfam" id="TIGR02517">
    <property type="entry name" value="type_II_gspD"/>
    <property type="match status" value="1"/>
</dbReference>
<evidence type="ECO:0000259" key="12">
    <source>
        <dbReference type="Pfam" id="PF00263"/>
    </source>
</evidence>
<evidence type="ECO:0000313" key="15">
    <source>
        <dbReference type="EMBL" id="APH55078.1"/>
    </source>
</evidence>
<dbReference type="GO" id="GO:0015628">
    <property type="term" value="P:protein secretion by the type II secretion system"/>
    <property type="evidence" value="ECO:0007669"/>
    <property type="project" value="InterPro"/>
</dbReference>
<feature type="region of interest" description="Disordered" evidence="11">
    <location>
        <begin position="774"/>
        <end position="798"/>
    </location>
</feature>
<evidence type="ECO:0000256" key="10">
    <source>
        <dbReference type="RuleBase" id="RU004004"/>
    </source>
</evidence>
<accession>A0AAC9KCY3</accession>
<evidence type="ECO:0000256" key="1">
    <source>
        <dbReference type="ARBA" id="ARBA00004442"/>
    </source>
</evidence>
<protein>
    <submittedName>
        <fullName evidence="15">General secretion pathway protein D</fullName>
    </submittedName>
</protein>
<evidence type="ECO:0000313" key="16">
    <source>
        <dbReference type="Proteomes" id="UP000182373"/>
    </source>
</evidence>
<dbReference type="GO" id="GO:0015627">
    <property type="term" value="C:type II protein secretion system complex"/>
    <property type="evidence" value="ECO:0007669"/>
    <property type="project" value="InterPro"/>
</dbReference>
<keyword evidence="8" id="KW-0472">Membrane</keyword>
<keyword evidence="6" id="KW-0732">Signal</keyword>
<comment type="subcellular location">
    <subcellularLocation>
        <location evidence="1 10">Cell outer membrane</location>
    </subcellularLocation>
</comment>
<evidence type="ECO:0000256" key="4">
    <source>
        <dbReference type="ARBA" id="ARBA00022452"/>
    </source>
</evidence>
<dbReference type="Pfam" id="PF21305">
    <property type="entry name" value="type_II_gspD_N0"/>
    <property type="match status" value="1"/>
</dbReference>
<dbReference type="InterPro" id="IPR013356">
    <property type="entry name" value="T2SS_GspD"/>
</dbReference>
<feature type="compositionally biased region" description="Gly residues" evidence="11">
    <location>
        <begin position="407"/>
        <end position="419"/>
    </location>
</feature>
<evidence type="ECO:0000256" key="5">
    <source>
        <dbReference type="ARBA" id="ARBA00022692"/>
    </source>
</evidence>
<proteinExistence type="inferred from homology"/>
<dbReference type="InterPro" id="IPR038591">
    <property type="entry name" value="NolW-like_sf"/>
</dbReference>
<evidence type="ECO:0000256" key="3">
    <source>
        <dbReference type="ARBA" id="ARBA00022448"/>
    </source>
</evidence>
<feature type="compositionally biased region" description="Polar residues" evidence="11">
    <location>
        <begin position="386"/>
        <end position="396"/>
    </location>
</feature>
<dbReference type="PRINTS" id="PR00811">
    <property type="entry name" value="BCTERIALGSPD"/>
</dbReference>
<comment type="similarity">
    <text evidence="2">Belongs to the bacterial secretin family. GSP D subfamily.</text>
</comment>
<dbReference type="InterPro" id="IPR049371">
    <property type="entry name" value="GspD-like_N0"/>
</dbReference>
<evidence type="ECO:0000259" key="13">
    <source>
        <dbReference type="Pfam" id="PF03958"/>
    </source>
</evidence>
<gene>
    <name evidence="15" type="ORF">GbCGDNIH9_1765</name>
</gene>
<reference evidence="16" key="1">
    <citation type="submission" date="2016-11" db="EMBL/GenBank/DDBJ databases">
        <title>Comparative genomic and phenotypic analysis of Granulibacter bethesdensis clinical isolates from patients with chronic granulomatous disease.</title>
        <authorList>
            <person name="Zarember K.A."/>
            <person name="Porcella S.F."/>
            <person name="Chu J."/>
            <person name="Ding L."/>
            <person name="Dahlstrom E."/>
            <person name="Barbian K."/>
            <person name="Martens C."/>
            <person name="Sykora L."/>
            <person name="Kramer S."/>
            <person name="Pettinato A.M."/>
            <person name="Hong H."/>
            <person name="Wald G."/>
            <person name="Berg L.J."/>
            <person name="Rogge L.S."/>
            <person name="Greenberg D.E."/>
            <person name="Falcone E.L."/>
            <person name="Neves J.F."/>
            <person name="Simoes M.J."/>
            <person name="Casal M."/>
            <person name="Rodriguez-Lopez F.C."/>
            <person name="Zelazny A."/>
            <person name="Gallin J.I."/>
            <person name="Holland S.M."/>
        </authorList>
    </citation>
    <scope>NUCLEOTIDE SEQUENCE [LARGE SCALE GENOMIC DNA]</scope>
    <source>
        <strain evidence="16">NIH9.1</strain>
    </source>
</reference>
<dbReference type="AlphaFoldDB" id="A0AAC9KCY3"/>
<dbReference type="Gene3D" id="3.55.50.30">
    <property type="match status" value="1"/>
</dbReference>